<name>A0AAV5V5C2_9BILA</name>
<dbReference type="AlphaFoldDB" id="A0AAV5V5C2"/>
<proteinExistence type="predicted"/>
<evidence type="ECO:0000256" key="1">
    <source>
        <dbReference type="SAM" id="MobiDB-lite"/>
    </source>
</evidence>
<comment type="caution">
    <text evidence="2">The sequence shown here is derived from an EMBL/GenBank/DDBJ whole genome shotgun (WGS) entry which is preliminary data.</text>
</comment>
<accession>A0AAV5V5C2</accession>
<evidence type="ECO:0000313" key="2">
    <source>
        <dbReference type="EMBL" id="GMT14780.1"/>
    </source>
</evidence>
<feature type="non-terminal residue" evidence="2">
    <location>
        <position position="1"/>
    </location>
</feature>
<sequence length="232" mass="26386">QMAKKADYVVRNEAPRFAPTPTQRKDLDAIYRETDDISLIACPPVRPNEEAFKMVEMKKKNSTNIKLTREMFNRLNDGVKASALIGITDDETWSTASSCSRSDLSLSPSHSATSLPKKSREKRTGRKRCFVCGCPYLRVVTSFESDQRVVECMRRSCLASLEHTNLPVGYMYGVAEDDKGWFTLDLNRIYYPKKQFDPNFHFSNKKPVKCQLDVDESILVPCPGQNSLVKLM</sequence>
<evidence type="ECO:0000313" key="3">
    <source>
        <dbReference type="Proteomes" id="UP001432322"/>
    </source>
</evidence>
<dbReference type="Proteomes" id="UP001432322">
    <property type="component" value="Unassembled WGS sequence"/>
</dbReference>
<organism evidence="2 3">
    <name type="scientific">Pristionchus fissidentatus</name>
    <dbReference type="NCBI Taxonomy" id="1538716"/>
    <lineage>
        <taxon>Eukaryota</taxon>
        <taxon>Metazoa</taxon>
        <taxon>Ecdysozoa</taxon>
        <taxon>Nematoda</taxon>
        <taxon>Chromadorea</taxon>
        <taxon>Rhabditida</taxon>
        <taxon>Rhabditina</taxon>
        <taxon>Diplogasteromorpha</taxon>
        <taxon>Diplogasteroidea</taxon>
        <taxon>Neodiplogasteridae</taxon>
        <taxon>Pristionchus</taxon>
    </lineage>
</organism>
<reference evidence="2" key="1">
    <citation type="submission" date="2023-10" db="EMBL/GenBank/DDBJ databases">
        <title>Genome assembly of Pristionchus species.</title>
        <authorList>
            <person name="Yoshida K."/>
            <person name="Sommer R.J."/>
        </authorList>
    </citation>
    <scope>NUCLEOTIDE SEQUENCE</scope>
    <source>
        <strain evidence="2">RS5133</strain>
    </source>
</reference>
<feature type="region of interest" description="Disordered" evidence="1">
    <location>
        <begin position="98"/>
        <end position="119"/>
    </location>
</feature>
<keyword evidence="3" id="KW-1185">Reference proteome</keyword>
<feature type="compositionally biased region" description="Low complexity" evidence="1">
    <location>
        <begin position="98"/>
        <end position="114"/>
    </location>
</feature>
<dbReference type="EMBL" id="BTSY01000002">
    <property type="protein sequence ID" value="GMT14780.1"/>
    <property type="molecule type" value="Genomic_DNA"/>
</dbReference>
<gene>
    <name evidence="2" type="ORF">PFISCL1PPCAC_6077</name>
</gene>
<protein>
    <submittedName>
        <fullName evidence="2">Uncharacterized protein</fullName>
    </submittedName>
</protein>